<organism evidence="1">
    <name type="scientific">marine sediment metagenome</name>
    <dbReference type="NCBI Taxonomy" id="412755"/>
    <lineage>
        <taxon>unclassified sequences</taxon>
        <taxon>metagenomes</taxon>
        <taxon>ecological metagenomes</taxon>
    </lineage>
</organism>
<dbReference type="SUPFAM" id="SSF53335">
    <property type="entry name" value="S-adenosyl-L-methionine-dependent methyltransferases"/>
    <property type="match status" value="1"/>
</dbReference>
<dbReference type="Pfam" id="PF05711">
    <property type="entry name" value="TylF"/>
    <property type="match status" value="1"/>
</dbReference>
<dbReference type="AlphaFoldDB" id="A0A0F9L347"/>
<proteinExistence type="predicted"/>
<dbReference type="InterPro" id="IPR008884">
    <property type="entry name" value="TylF_MeTrfase"/>
</dbReference>
<reference evidence="1" key="1">
    <citation type="journal article" date="2015" name="Nature">
        <title>Complex archaea that bridge the gap between prokaryotes and eukaryotes.</title>
        <authorList>
            <person name="Spang A."/>
            <person name="Saw J.H."/>
            <person name="Jorgensen S.L."/>
            <person name="Zaremba-Niedzwiedzka K."/>
            <person name="Martijn J."/>
            <person name="Lind A.E."/>
            <person name="van Eijk R."/>
            <person name="Schleper C."/>
            <person name="Guy L."/>
            <person name="Ettema T.J."/>
        </authorList>
    </citation>
    <scope>NUCLEOTIDE SEQUENCE</scope>
</reference>
<dbReference type="PANTHER" id="PTHR40036:SF1">
    <property type="entry name" value="MACROCIN O-METHYLTRANSFERASE"/>
    <property type="match status" value="1"/>
</dbReference>
<dbReference type="Gene3D" id="3.40.50.150">
    <property type="entry name" value="Vaccinia Virus protein VP39"/>
    <property type="match status" value="1"/>
</dbReference>
<dbReference type="PANTHER" id="PTHR40036">
    <property type="entry name" value="MACROCIN O-METHYLTRANSFERASE"/>
    <property type="match status" value="1"/>
</dbReference>
<evidence type="ECO:0000313" key="1">
    <source>
        <dbReference type="EMBL" id="KKM89239.1"/>
    </source>
</evidence>
<sequence length="224" mass="24206">MNGQALHQYCDPGADIRRWIDKHIGSRALSSPLSLCATAAFTLKILAEGIPGCLVECGVFTGAHPAVMAHACDLAGEVRDVWLFDSFAGLPETGPEDHNPGTPPFEHGGFKCTLGGVLKNLAEWKIDAGALHFVEGWFSETIPSSRTGPIALLRIDADLHASTEVCAQHLYDRVVPNGFVIVDDWNYDGVREAVDAVVGAPHQLHKIPGGRHSYFWRKDNGGDT</sequence>
<evidence type="ECO:0008006" key="2">
    <source>
        <dbReference type="Google" id="ProtNLM"/>
    </source>
</evidence>
<accession>A0A0F9L347</accession>
<dbReference type="InterPro" id="IPR029063">
    <property type="entry name" value="SAM-dependent_MTases_sf"/>
</dbReference>
<protein>
    <recommendedName>
        <fullName evidence="2">Methyltransferase</fullName>
    </recommendedName>
</protein>
<dbReference type="EMBL" id="LAZR01006850">
    <property type="protein sequence ID" value="KKM89239.1"/>
    <property type="molecule type" value="Genomic_DNA"/>
</dbReference>
<comment type="caution">
    <text evidence="1">The sequence shown here is derived from an EMBL/GenBank/DDBJ whole genome shotgun (WGS) entry which is preliminary data.</text>
</comment>
<gene>
    <name evidence="1" type="ORF">LCGC14_1250650</name>
</gene>
<name>A0A0F9L347_9ZZZZ</name>